<evidence type="ECO:0000256" key="1">
    <source>
        <dbReference type="SAM" id="MobiDB-lite"/>
    </source>
</evidence>
<evidence type="ECO:0000313" key="2">
    <source>
        <dbReference type="Ensembl" id="ENSSRHP00000081075.1"/>
    </source>
</evidence>
<reference evidence="2" key="2">
    <citation type="submission" date="2025-09" db="UniProtKB">
        <authorList>
            <consortium name="Ensembl"/>
        </authorList>
    </citation>
    <scope>IDENTIFICATION</scope>
</reference>
<dbReference type="Gene3D" id="2.130.10.10">
    <property type="entry name" value="YVTN repeat-like/Quinoprotein amine dehydrogenase"/>
    <property type="match status" value="1"/>
</dbReference>
<feature type="region of interest" description="Disordered" evidence="1">
    <location>
        <begin position="224"/>
        <end position="244"/>
    </location>
</feature>
<dbReference type="Ensembl" id="ENSSRHT00000083271.1">
    <property type="protein sequence ID" value="ENSSRHP00000081075.1"/>
    <property type="gene ID" value="ENSSRHG00000040185.1"/>
</dbReference>
<dbReference type="SUPFAM" id="SSF50978">
    <property type="entry name" value="WD40 repeat-like"/>
    <property type="match status" value="1"/>
</dbReference>
<protein>
    <submittedName>
        <fullName evidence="2">WD repeat domain 27</fullName>
    </submittedName>
</protein>
<dbReference type="InterPro" id="IPR015943">
    <property type="entry name" value="WD40/YVTN_repeat-like_dom_sf"/>
</dbReference>
<dbReference type="Proteomes" id="UP000472270">
    <property type="component" value="Unassembled WGS sequence"/>
</dbReference>
<accession>A0A673LYP0</accession>
<dbReference type="PANTHER" id="PTHR44525:SF1">
    <property type="entry name" value="WD REPEAT-CONTAINING PROTEIN 27"/>
    <property type="match status" value="1"/>
</dbReference>
<dbReference type="AlphaFoldDB" id="A0A673LYP0"/>
<feature type="compositionally biased region" description="Polar residues" evidence="1">
    <location>
        <begin position="228"/>
        <end position="237"/>
    </location>
</feature>
<name>A0A673LYP0_9TELE</name>
<organism evidence="2 3">
    <name type="scientific">Sinocyclocheilus rhinocerous</name>
    <dbReference type="NCBI Taxonomy" id="307959"/>
    <lineage>
        <taxon>Eukaryota</taxon>
        <taxon>Metazoa</taxon>
        <taxon>Chordata</taxon>
        <taxon>Craniata</taxon>
        <taxon>Vertebrata</taxon>
        <taxon>Euteleostomi</taxon>
        <taxon>Actinopterygii</taxon>
        <taxon>Neopterygii</taxon>
        <taxon>Teleostei</taxon>
        <taxon>Ostariophysi</taxon>
        <taxon>Cypriniformes</taxon>
        <taxon>Cyprinidae</taxon>
        <taxon>Cyprininae</taxon>
        <taxon>Sinocyclocheilus</taxon>
    </lineage>
</organism>
<reference evidence="2" key="1">
    <citation type="submission" date="2025-08" db="UniProtKB">
        <authorList>
            <consortium name="Ensembl"/>
        </authorList>
    </citation>
    <scope>IDENTIFICATION</scope>
</reference>
<dbReference type="PANTHER" id="PTHR44525">
    <property type="entry name" value="WD REPEAT-CONTAINING PROTEIN 27"/>
    <property type="match status" value="1"/>
</dbReference>
<dbReference type="InterPro" id="IPR036322">
    <property type="entry name" value="WD40_repeat_dom_sf"/>
</dbReference>
<dbReference type="InterPro" id="IPR042411">
    <property type="entry name" value="WDR27"/>
</dbReference>
<evidence type="ECO:0000313" key="3">
    <source>
        <dbReference type="Proteomes" id="UP000472270"/>
    </source>
</evidence>
<keyword evidence="3" id="KW-1185">Reference proteome</keyword>
<proteinExistence type="predicted"/>
<sequence>MAAVTSVQYFTERFSLTCNKPVSHLQLACCPSHCAVPWQDKNIRIYENNNLDPPLELTGHHGDVSAMAFGMVRDRLHLCSASEDYVIVWDIDRCYTQIKDGNNACRVVGTLLGRVLHLSVCPLNAKMAACSGSRVFLLNAETVIDQPIKMREFCPWDVNLLISTSEDRTFKIWYVKKGDILFESAVLSAYPLVSLFFMEQNSQFITGSGDGQCYTLPLEQKHERNLRKTSSPQNRPDGTTRNDVRRTVETAKGSCVWIGSSDGLYLLDLDTSELLMNLPLRGIIRKWSVNSAGLDELCFRMATGLSVDEQLSAVPSSPLMTMSPLNAGLAKHGPKPQRKIGWEFTKPHTHTFCCQRKKNTFGLTCISMSLTPPMVIFMMLTRYCPRY</sequence>